<evidence type="ECO:0000256" key="2">
    <source>
        <dbReference type="ARBA" id="ARBA00004645"/>
    </source>
</evidence>
<feature type="domain" description="Fascin-like" evidence="9">
    <location>
        <begin position="388"/>
        <end position="490"/>
    </location>
</feature>
<dbReference type="FunFam" id="2.80.10.50:FF:000008">
    <property type="entry name" value="Fascin"/>
    <property type="match status" value="1"/>
</dbReference>
<dbReference type="Pfam" id="PF06268">
    <property type="entry name" value="Fascin"/>
    <property type="match status" value="4"/>
</dbReference>
<dbReference type="FunFam" id="2.80.10.50:FF:000015">
    <property type="entry name" value="Fascin"/>
    <property type="match status" value="1"/>
</dbReference>
<dbReference type="SUPFAM" id="SSF50405">
    <property type="entry name" value="Actin-crosslinking proteins"/>
    <property type="match status" value="4"/>
</dbReference>
<feature type="domain" description="Fascin-like" evidence="9">
    <location>
        <begin position="20"/>
        <end position="130"/>
    </location>
</feature>
<comment type="caution">
    <text evidence="10">The sequence shown here is derived from an EMBL/GenBank/DDBJ whole genome shotgun (WGS) entry which is preliminary data.</text>
</comment>
<protein>
    <recommendedName>
        <fullName evidence="8">Fascin</fullName>
    </recommendedName>
</protein>
<dbReference type="InterPro" id="IPR022768">
    <property type="entry name" value="Fascin-like_dom"/>
</dbReference>
<dbReference type="InterPro" id="IPR024703">
    <property type="entry name" value="Fascin_metazoans"/>
</dbReference>
<evidence type="ECO:0000256" key="1">
    <source>
        <dbReference type="ARBA" id="ARBA00004245"/>
    </source>
</evidence>
<gene>
    <name evidence="10" type="primary">FSCN2_0</name>
    <name evidence="10" type="ORF">N1851_019617</name>
</gene>
<organism evidence="10 11">
    <name type="scientific">Merluccius polli</name>
    <name type="common">Benguela hake</name>
    <name type="synonym">Merluccius cadenati</name>
    <dbReference type="NCBI Taxonomy" id="89951"/>
    <lineage>
        <taxon>Eukaryota</taxon>
        <taxon>Metazoa</taxon>
        <taxon>Chordata</taxon>
        <taxon>Craniata</taxon>
        <taxon>Vertebrata</taxon>
        <taxon>Euteleostomi</taxon>
        <taxon>Actinopterygii</taxon>
        <taxon>Neopterygii</taxon>
        <taxon>Teleostei</taxon>
        <taxon>Neoteleostei</taxon>
        <taxon>Acanthomorphata</taxon>
        <taxon>Zeiogadaria</taxon>
        <taxon>Gadariae</taxon>
        <taxon>Gadiformes</taxon>
        <taxon>Gadoidei</taxon>
        <taxon>Merlucciidae</taxon>
        <taxon>Merluccius</taxon>
    </lineage>
</organism>
<evidence type="ECO:0000256" key="8">
    <source>
        <dbReference type="PIRNR" id="PIRNR005682"/>
    </source>
</evidence>
<dbReference type="PIRSF" id="PIRSF005682">
    <property type="entry name" value="Fascin"/>
    <property type="match status" value="1"/>
</dbReference>
<keyword evidence="5 8" id="KW-0009">Actin-binding</keyword>
<feature type="domain" description="Fascin-like" evidence="9">
    <location>
        <begin position="264"/>
        <end position="374"/>
    </location>
</feature>
<dbReference type="InterPro" id="IPR010431">
    <property type="entry name" value="Fascin"/>
</dbReference>
<dbReference type="GO" id="GO:0009653">
    <property type="term" value="P:anatomical structure morphogenesis"/>
    <property type="evidence" value="ECO:0007669"/>
    <property type="project" value="UniProtKB-ARBA"/>
</dbReference>
<keyword evidence="11" id="KW-1185">Reference proteome</keyword>
<dbReference type="Gene3D" id="2.80.10.50">
    <property type="match status" value="4"/>
</dbReference>
<dbReference type="AlphaFoldDB" id="A0AA47MLZ9"/>
<sequence>MPANGNRPLKLQFGLINYESRYLTAEAFGFKVNASAPSLKKKQIWTLEQESQDGQVVYLRSHLGRYLASDKDGRITCEADGRNSDCRFLIVAQSDGRWALQSEQHLRFFGGSRDYLSGFAQAITDAELWVLHLALHPQFNLLSVARRRYAHLATEDGEVAVDRNIPWGVEALLTMVYRDGKYCLKTCDGRFLGNDGKLVAASSRATAFTLELKCGKLAFKDCEGKYLSPMGPTGTLRSGRCSKPGKDELFDLEESHPQVVLMAANRRYISIRQGVSLSANQEDETDMETFQMEIDRETKKCMFRTSQGNYWALVAHGGIQTTATEKSADTMFTLEWLGQRMALRANNGKYVCTKKNGQLLAVSDSIGEDEQFNLKLINRPMLILKGENGYICHHKTSNTLDASRSVYDIFTLSFSDGAYHIKGVSGRFWYVNSAGLVCSDGDTPEDFTLEFLEHGRIAIRGKNGKYLRGDQGGTLKGDGLSANSSALWEY</sequence>
<comment type="subcellular location">
    <subcellularLocation>
        <location evidence="2">Cell projection</location>
        <location evidence="2">Stereocilium</location>
    </subcellularLocation>
    <subcellularLocation>
        <location evidence="1 8">Cytoplasm</location>
        <location evidence="1 8">Cytoskeleton</location>
    </subcellularLocation>
</comment>
<dbReference type="FunFam" id="2.80.10.50:FF:000010">
    <property type="entry name" value="Fascin"/>
    <property type="match status" value="1"/>
</dbReference>
<dbReference type="GO" id="GO:0032420">
    <property type="term" value="C:stereocilium"/>
    <property type="evidence" value="ECO:0007669"/>
    <property type="project" value="UniProtKB-SubCell"/>
</dbReference>
<accession>A0AA47MLZ9</accession>
<dbReference type="GO" id="GO:0051017">
    <property type="term" value="P:actin filament bundle assembly"/>
    <property type="evidence" value="ECO:0007669"/>
    <property type="project" value="TreeGrafter"/>
</dbReference>
<reference evidence="10" key="1">
    <citation type="journal article" date="2023" name="Front. Mar. Sci.">
        <title>A new Merluccius polli reference genome to investigate the effects of global change in West African waters.</title>
        <authorList>
            <person name="Mateo J.L."/>
            <person name="Blanco-Fernandez C."/>
            <person name="Garcia-Vazquez E."/>
            <person name="Machado-Schiaffino G."/>
        </authorList>
    </citation>
    <scope>NUCLEOTIDE SEQUENCE</scope>
    <source>
        <strain evidence="10">C29</strain>
        <tissue evidence="10">Fin</tissue>
    </source>
</reference>
<dbReference type="GO" id="GO:0051015">
    <property type="term" value="F:actin filament binding"/>
    <property type="evidence" value="ECO:0007669"/>
    <property type="project" value="InterPro"/>
</dbReference>
<proteinExistence type="inferred from homology"/>
<evidence type="ECO:0000313" key="11">
    <source>
        <dbReference type="Proteomes" id="UP001174136"/>
    </source>
</evidence>
<keyword evidence="4 8" id="KW-0963">Cytoplasm</keyword>
<name>A0AA47MLZ9_MERPO</name>
<dbReference type="Proteomes" id="UP001174136">
    <property type="component" value="Unassembled WGS sequence"/>
</dbReference>
<keyword evidence="6 8" id="KW-0206">Cytoskeleton</keyword>
<dbReference type="PANTHER" id="PTHR10551:SF9">
    <property type="entry name" value="FASCIN-2"/>
    <property type="match status" value="1"/>
</dbReference>
<evidence type="ECO:0000313" key="10">
    <source>
        <dbReference type="EMBL" id="KAK0142457.1"/>
    </source>
</evidence>
<keyword evidence="7" id="KW-0966">Cell projection</keyword>
<evidence type="ECO:0000256" key="3">
    <source>
        <dbReference type="ARBA" id="ARBA00007415"/>
    </source>
</evidence>
<dbReference type="GO" id="GO:0005737">
    <property type="term" value="C:cytoplasm"/>
    <property type="evidence" value="ECO:0007669"/>
    <property type="project" value="TreeGrafter"/>
</dbReference>
<dbReference type="FunFam" id="2.80.10.50:FF:000037">
    <property type="entry name" value="Fascin"/>
    <property type="match status" value="1"/>
</dbReference>
<dbReference type="PANTHER" id="PTHR10551">
    <property type="entry name" value="FASCIN"/>
    <property type="match status" value="1"/>
</dbReference>
<evidence type="ECO:0000259" key="9">
    <source>
        <dbReference type="Pfam" id="PF06268"/>
    </source>
</evidence>
<evidence type="ECO:0000256" key="6">
    <source>
        <dbReference type="ARBA" id="ARBA00023212"/>
    </source>
</evidence>
<evidence type="ECO:0000256" key="7">
    <source>
        <dbReference type="ARBA" id="ARBA00023273"/>
    </source>
</evidence>
<dbReference type="GO" id="GO:0015629">
    <property type="term" value="C:actin cytoskeleton"/>
    <property type="evidence" value="ECO:0007669"/>
    <property type="project" value="TreeGrafter"/>
</dbReference>
<feature type="domain" description="Fascin-like" evidence="9">
    <location>
        <begin position="141"/>
        <end position="252"/>
    </location>
</feature>
<dbReference type="GO" id="GO:0016477">
    <property type="term" value="P:cell migration"/>
    <property type="evidence" value="ECO:0007669"/>
    <property type="project" value="TreeGrafter"/>
</dbReference>
<evidence type="ECO:0000256" key="5">
    <source>
        <dbReference type="ARBA" id="ARBA00023203"/>
    </source>
</evidence>
<comment type="similarity">
    <text evidence="3 8">Belongs to the fascin family.</text>
</comment>
<dbReference type="InterPro" id="IPR008999">
    <property type="entry name" value="Actin-crosslinking"/>
</dbReference>
<dbReference type="EMBL" id="JAOPHQ010003638">
    <property type="protein sequence ID" value="KAK0142457.1"/>
    <property type="molecule type" value="Genomic_DNA"/>
</dbReference>
<dbReference type="GO" id="GO:0007163">
    <property type="term" value="P:establishment or maintenance of cell polarity"/>
    <property type="evidence" value="ECO:0007669"/>
    <property type="project" value="TreeGrafter"/>
</dbReference>
<dbReference type="GO" id="GO:0030674">
    <property type="term" value="F:protein-macromolecule adaptor activity"/>
    <property type="evidence" value="ECO:0007669"/>
    <property type="project" value="InterPro"/>
</dbReference>
<evidence type="ECO:0000256" key="4">
    <source>
        <dbReference type="ARBA" id="ARBA00022490"/>
    </source>
</evidence>